<feature type="region of interest" description="Disordered" evidence="1">
    <location>
        <begin position="1"/>
        <end position="26"/>
    </location>
</feature>
<evidence type="ECO:0000256" key="2">
    <source>
        <dbReference type="SAM" id="Phobius"/>
    </source>
</evidence>
<dbReference type="STRING" id="44933.SAMN05660971_02565"/>
<organism evidence="3 4">
    <name type="scientific">Halomonas cupida</name>
    <dbReference type="NCBI Taxonomy" id="44933"/>
    <lineage>
        <taxon>Bacteria</taxon>
        <taxon>Pseudomonadati</taxon>
        <taxon>Pseudomonadota</taxon>
        <taxon>Gammaproteobacteria</taxon>
        <taxon>Oceanospirillales</taxon>
        <taxon>Halomonadaceae</taxon>
        <taxon>Halomonas</taxon>
    </lineage>
</organism>
<feature type="transmembrane region" description="Helical" evidence="2">
    <location>
        <begin position="111"/>
        <end position="129"/>
    </location>
</feature>
<feature type="transmembrane region" description="Helical" evidence="2">
    <location>
        <begin position="141"/>
        <end position="158"/>
    </location>
</feature>
<dbReference type="GO" id="GO:0010468">
    <property type="term" value="P:regulation of gene expression"/>
    <property type="evidence" value="ECO:0007669"/>
    <property type="project" value="InterPro"/>
</dbReference>
<dbReference type="InterPro" id="IPR017516">
    <property type="entry name" value="AbrB_dup"/>
</dbReference>
<dbReference type="NCBIfam" id="TIGR03082">
    <property type="entry name" value="Gneg_AbrB_dup"/>
    <property type="match status" value="2"/>
</dbReference>
<name>A0A1M7HBH1_9GAMM</name>
<dbReference type="PANTHER" id="PTHR38457">
    <property type="entry name" value="REGULATOR ABRB-RELATED"/>
    <property type="match status" value="1"/>
</dbReference>
<keyword evidence="2" id="KW-1133">Transmembrane helix</keyword>
<evidence type="ECO:0008006" key="5">
    <source>
        <dbReference type="Google" id="ProtNLM"/>
    </source>
</evidence>
<dbReference type="GO" id="GO:0016020">
    <property type="term" value="C:membrane"/>
    <property type="evidence" value="ECO:0007669"/>
    <property type="project" value="InterPro"/>
</dbReference>
<dbReference type="Pfam" id="PF05145">
    <property type="entry name" value="AbrB"/>
    <property type="match status" value="1"/>
</dbReference>
<evidence type="ECO:0000256" key="1">
    <source>
        <dbReference type="SAM" id="MobiDB-lite"/>
    </source>
</evidence>
<dbReference type="InterPro" id="IPR007820">
    <property type="entry name" value="AbrB_fam"/>
</dbReference>
<reference evidence="3 4" key="1">
    <citation type="submission" date="2016-11" db="EMBL/GenBank/DDBJ databases">
        <authorList>
            <person name="Jaros S."/>
            <person name="Januszkiewicz K."/>
            <person name="Wedrychowicz H."/>
        </authorList>
    </citation>
    <scope>NUCLEOTIDE SEQUENCE [LARGE SCALE GENOMIC DNA]</scope>
    <source>
        <strain evidence="3 4">DSM 4740</strain>
    </source>
</reference>
<evidence type="ECO:0000313" key="3">
    <source>
        <dbReference type="EMBL" id="SHM25819.1"/>
    </source>
</evidence>
<keyword evidence="2" id="KW-0472">Membrane</keyword>
<sequence length="434" mass="45436">MAAQESAAVGHQADARPHHTSRSEHLRQCGADENQIDQDELFDCHVNNSAPGEHGSLLSRAGSARDFVIHYSGIMMNLPSPAAAQGLLRYLPTLALGTIGGSIAWLCHLPLPWLLGAMIATTLTSLAGIRLGSPGRARQAVLVIIGVMLGSAFTPELSGDLTSWVLSLAIMLAATAAMMVVAVWFSWRVAGQSLDTALYSGAPGGLSVLLLMAHESGADLRAVGISHAVRILVLLLAIPPILGAIGHIDLGSGSSMATQWLVMPAAEDIAWLIAAAVLGVWLGRLLRLPNRLLFGPALVSSVLHFTGITHAALPPLLVALAQVIIGTSVGVRFVGVALGDMARQLGLAVVQALMLTALAVLAAWLGHLLTGYSMAAALLAYMPGGAPELSLVALSLDIEPAFVTSHHLLRITVLILAMPILLGLIRRYLTRTRS</sequence>
<keyword evidence="2" id="KW-0812">Transmembrane</keyword>
<feature type="transmembrane region" description="Helical" evidence="2">
    <location>
        <begin position="345"/>
        <end position="366"/>
    </location>
</feature>
<protein>
    <recommendedName>
        <fullName evidence="5">Ammonia monooxygenase</fullName>
    </recommendedName>
</protein>
<accession>A0A1M7HBH1</accession>
<dbReference type="AlphaFoldDB" id="A0A1M7HBH1"/>
<feature type="transmembrane region" description="Helical" evidence="2">
    <location>
        <begin position="164"/>
        <end position="185"/>
    </location>
</feature>
<feature type="transmembrane region" description="Helical" evidence="2">
    <location>
        <begin position="269"/>
        <end position="286"/>
    </location>
</feature>
<dbReference type="EMBL" id="FRCA01000006">
    <property type="protein sequence ID" value="SHM25819.1"/>
    <property type="molecule type" value="Genomic_DNA"/>
</dbReference>
<feature type="transmembrane region" description="Helical" evidence="2">
    <location>
        <begin position="319"/>
        <end position="338"/>
    </location>
</feature>
<feature type="transmembrane region" description="Helical" evidence="2">
    <location>
        <begin position="87"/>
        <end position="105"/>
    </location>
</feature>
<evidence type="ECO:0000313" key="4">
    <source>
        <dbReference type="Proteomes" id="UP000184123"/>
    </source>
</evidence>
<proteinExistence type="predicted"/>
<feature type="transmembrane region" description="Helical" evidence="2">
    <location>
        <begin position="293"/>
        <end position="313"/>
    </location>
</feature>
<dbReference type="Proteomes" id="UP000184123">
    <property type="component" value="Unassembled WGS sequence"/>
</dbReference>
<dbReference type="RefSeq" id="WP_234986958.1">
    <property type="nucleotide sequence ID" value="NZ_CP094345.1"/>
</dbReference>
<feature type="transmembrane region" description="Helical" evidence="2">
    <location>
        <begin position="408"/>
        <end position="429"/>
    </location>
</feature>
<feature type="transmembrane region" description="Helical" evidence="2">
    <location>
        <begin position="231"/>
        <end position="249"/>
    </location>
</feature>
<gene>
    <name evidence="3" type="ORF">SAMN05660971_02565</name>
</gene>
<feature type="compositionally biased region" description="Basic and acidic residues" evidence="1">
    <location>
        <begin position="13"/>
        <end position="26"/>
    </location>
</feature>
<dbReference type="PANTHER" id="PTHR38457:SF1">
    <property type="entry name" value="REGULATOR ABRB-RELATED"/>
    <property type="match status" value="1"/>
</dbReference>